<evidence type="ECO:0000256" key="2">
    <source>
        <dbReference type="ARBA" id="ARBA00023002"/>
    </source>
</evidence>
<keyword evidence="5" id="KW-1185">Reference proteome</keyword>
<dbReference type="EMBL" id="UGQT01000001">
    <property type="protein sequence ID" value="STZ57565.1"/>
    <property type="molecule type" value="Genomic_DNA"/>
</dbReference>
<dbReference type="OrthoDB" id="286404at2"/>
<dbReference type="EC" id="1.1.1.69" evidence="4"/>
<keyword evidence="2 4" id="KW-0560">Oxidoreductase</keyword>
<proteinExistence type="inferred from homology"/>
<dbReference type="Gene3D" id="3.40.50.720">
    <property type="entry name" value="NAD(P)-binding Rossmann-like Domain"/>
    <property type="match status" value="1"/>
</dbReference>
<name>A0A378TCF4_9MYCO</name>
<accession>A0A378TCF4</accession>
<dbReference type="SUPFAM" id="SSF51735">
    <property type="entry name" value="NAD(P)-binding Rossmann-fold domains"/>
    <property type="match status" value="1"/>
</dbReference>
<dbReference type="InterPro" id="IPR020904">
    <property type="entry name" value="Sc_DH/Rdtase_CS"/>
</dbReference>
<dbReference type="PROSITE" id="PS00061">
    <property type="entry name" value="ADH_SHORT"/>
    <property type="match status" value="1"/>
</dbReference>
<dbReference type="FunFam" id="3.40.50.720:FF:000084">
    <property type="entry name" value="Short-chain dehydrogenase reductase"/>
    <property type="match status" value="1"/>
</dbReference>
<keyword evidence="3" id="KW-0812">Transmembrane</keyword>
<evidence type="ECO:0000313" key="4">
    <source>
        <dbReference type="EMBL" id="STZ57565.1"/>
    </source>
</evidence>
<dbReference type="PANTHER" id="PTHR42760">
    <property type="entry name" value="SHORT-CHAIN DEHYDROGENASES/REDUCTASES FAMILY MEMBER"/>
    <property type="match status" value="1"/>
</dbReference>
<feature type="transmembrane region" description="Helical" evidence="3">
    <location>
        <begin position="20"/>
        <end position="41"/>
    </location>
</feature>
<evidence type="ECO:0000313" key="5">
    <source>
        <dbReference type="Proteomes" id="UP000254978"/>
    </source>
</evidence>
<gene>
    <name evidence="4" type="primary">gno_1</name>
    <name evidence="4" type="ORF">NCTC10821_01067</name>
</gene>
<evidence type="ECO:0000256" key="3">
    <source>
        <dbReference type="SAM" id="Phobius"/>
    </source>
</evidence>
<dbReference type="AlphaFoldDB" id="A0A378TCF4"/>
<sequence length="256" mass="26174">MNSNPFDLQGHVSVVTGGGSGIGLGMAGGLAAAGASVAIIGRSADRLARARKALEQHGSRILAISADVADEDAMVAAMQQVNDELGALDSCFANAGVGGSIAPLVDTSLADFRSVTAVNLDGVFVTLREAARHMIDRGRGGSLVGISSMGARQGMPRQPGYAASKAGITAIVNSAAVELARYGIRANTVEPGWVSTDMADLALQSPGFQNRVLPRVPLRRWGTGDDFAGLAVYLAGPASAYQTGDVISIDGGYARF</sequence>
<dbReference type="PRINTS" id="PR00081">
    <property type="entry name" value="GDHRDH"/>
</dbReference>
<dbReference type="InterPro" id="IPR002347">
    <property type="entry name" value="SDR_fam"/>
</dbReference>
<dbReference type="GO" id="GO:0008874">
    <property type="term" value="F:gluconate 5-dehydrogenase activity"/>
    <property type="evidence" value="ECO:0007669"/>
    <property type="project" value="UniProtKB-EC"/>
</dbReference>
<protein>
    <submittedName>
        <fullName evidence="4">Short-chain dehydrogenase/reductase SDR</fullName>
        <ecNumber evidence="4">1.1.1.69</ecNumber>
    </submittedName>
</protein>
<dbReference type="RefSeq" id="WP_115277742.1">
    <property type="nucleotide sequence ID" value="NZ_AP022600.1"/>
</dbReference>
<dbReference type="Proteomes" id="UP000254978">
    <property type="component" value="Unassembled WGS sequence"/>
</dbReference>
<dbReference type="PRINTS" id="PR00080">
    <property type="entry name" value="SDRFAMILY"/>
</dbReference>
<reference evidence="4 5" key="1">
    <citation type="submission" date="2018-06" db="EMBL/GenBank/DDBJ databases">
        <authorList>
            <consortium name="Pathogen Informatics"/>
            <person name="Doyle S."/>
        </authorList>
    </citation>
    <scope>NUCLEOTIDE SEQUENCE [LARGE SCALE GENOMIC DNA]</scope>
    <source>
        <strain evidence="4 5">NCTC10821</strain>
    </source>
</reference>
<keyword evidence="3" id="KW-0472">Membrane</keyword>
<keyword evidence="3" id="KW-1133">Transmembrane helix</keyword>
<dbReference type="Pfam" id="PF13561">
    <property type="entry name" value="adh_short_C2"/>
    <property type="match status" value="1"/>
</dbReference>
<dbReference type="InterPro" id="IPR036291">
    <property type="entry name" value="NAD(P)-bd_dom_sf"/>
</dbReference>
<organism evidence="4 5">
    <name type="scientific">Mycolicibacterium tokaiense</name>
    <dbReference type="NCBI Taxonomy" id="39695"/>
    <lineage>
        <taxon>Bacteria</taxon>
        <taxon>Bacillati</taxon>
        <taxon>Actinomycetota</taxon>
        <taxon>Actinomycetes</taxon>
        <taxon>Mycobacteriales</taxon>
        <taxon>Mycobacteriaceae</taxon>
        <taxon>Mycolicibacterium</taxon>
    </lineage>
</organism>
<comment type="similarity">
    <text evidence="1">Belongs to the short-chain dehydrogenases/reductases (SDR) family.</text>
</comment>
<dbReference type="PANTHER" id="PTHR42760:SF40">
    <property type="entry name" value="3-OXOACYL-[ACYL-CARRIER-PROTEIN] REDUCTASE, CHLOROPLASTIC"/>
    <property type="match status" value="1"/>
</dbReference>
<evidence type="ECO:0000256" key="1">
    <source>
        <dbReference type="ARBA" id="ARBA00006484"/>
    </source>
</evidence>
<dbReference type="GO" id="GO:0030497">
    <property type="term" value="P:fatty acid elongation"/>
    <property type="evidence" value="ECO:0007669"/>
    <property type="project" value="TreeGrafter"/>
</dbReference>